<evidence type="ECO:0000313" key="1">
    <source>
        <dbReference type="EMBL" id="MUK89133.1"/>
    </source>
</evidence>
<dbReference type="RefSeq" id="WP_155669110.1">
    <property type="nucleotide sequence ID" value="NZ_WOCA01000009.1"/>
</dbReference>
<reference evidence="1 2" key="1">
    <citation type="submission" date="2019-11" db="EMBL/GenBank/DDBJ databases">
        <authorList>
            <person name="Li X."/>
        </authorList>
    </citation>
    <scope>NUCLEOTIDE SEQUENCE [LARGE SCALE GENOMIC DNA]</scope>
    <source>
        <strain evidence="1 2">L9</strain>
    </source>
</reference>
<proteinExistence type="predicted"/>
<protein>
    <recommendedName>
        <fullName evidence="3">Phage protein</fullName>
    </recommendedName>
</protein>
<dbReference type="Proteomes" id="UP000469125">
    <property type="component" value="Unassembled WGS sequence"/>
</dbReference>
<keyword evidence="2" id="KW-1185">Reference proteome</keyword>
<accession>A0A6N8FI78</accession>
<evidence type="ECO:0008006" key="3">
    <source>
        <dbReference type="Google" id="ProtNLM"/>
    </source>
</evidence>
<dbReference type="EMBL" id="WOCA01000009">
    <property type="protein sequence ID" value="MUK89133.1"/>
    <property type="molecule type" value="Genomic_DNA"/>
</dbReference>
<organism evidence="1 2">
    <name type="scientific">Ornithinibacillus caprae</name>
    <dbReference type="NCBI Taxonomy" id="2678566"/>
    <lineage>
        <taxon>Bacteria</taxon>
        <taxon>Bacillati</taxon>
        <taxon>Bacillota</taxon>
        <taxon>Bacilli</taxon>
        <taxon>Bacillales</taxon>
        <taxon>Bacillaceae</taxon>
        <taxon>Ornithinibacillus</taxon>
    </lineage>
</organism>
<gene>
    <name evidence="1" type="ORF">GMD78_12190</name>
</gene>
<name>A0A6N8FI78_9BACI</name>
<dbReference type="AlphaFoldDB" id="A0A6N8FI78"/>
<evidence type="ECO:0000313" key="2">
    <source>
        <dbReference type="Proteomes" id="UP000469125"/>
    </source>
</evidence>
<comment type="caution">
    <text evidence="1">The sequence shown here is derived from an EMBL/GenBank/DDBJ whole genome shotgun (WGS) entry which is preliminary data.</text>
</comment>
<sequence>MIKEAMQYVLSLGKAEIHEVNGQQYSDKDLYVLREPVASPFEVHTLTSLVEYVKSNFDTEEELMIHVENPTRVSVSSALNIDQRRDEYLVAEALTPRFRFDNWYDTEEFNIKLQSVFVNNEDRKVILKLVGNIKEDNVKTFGDDGVSQSVVARTGVASVGNVEVPNPVTLAPFRTFTEIAQPESDFVFRMQKGPSCALFEADGGAWKIHAIDQIKEYLNAELSDKLAEGTVTIIG</sequence>